<dbReference type="PROSITE" id="PS00332">
    <property type="entry name" value="SOD_CU_ZN_2"/>
    <property type="match status" value="1"/>
</dbReference>
<dbReference type="CDD" id="cd00305">
    <property type="entry name" value="Cu-Zn_Superoxide_Dismutase"/>
    <property type="match status" value="1"/>
</dbReference>
<dbReference type="RefSeq" id="YP_010776148.1">
    <property type="nucleotide sequence ID" value="NC_075034.1"/>
</dbReference>
<name>A0A167R7R1_9VIRU</name>
<reference evidence="2 3" key="1">
    <citation type="journal article" date="2016" name="Genome Announc.">
        <title>Complete Genome Sequence of a New Megavirus Family Member Isolated from an Inland Water Lake for the First Time in India.</title>
        <authorList>
            <person name="Chatterjee A."/>
            <person name="Ali F."/>
            <person name="Bange D."/>
            <person name="Kondabagil K."/>
        </authorList>
    </citation>
    <scope>NUCLEOTIDE SEQUENCE [LARGE SCALE GENOMIC DNA]</scope>
    <source>
        <strain evidence="2">1</strain>
    </source>
</reference>
<evidence type="ECO:0000259" key="1">
    <source>
        <dbReference type="Pfam" id="PF00080"/>
    </source>
</evidence>
<dbReference type="Gene3D" id="2.60.40.200">
    <property type="entry name" value="Superoxide dismutase, copper/zinc binding domain"/>
    <property type="match status" value="1"/>
</dbReference>
<dbReference type="KEGG" id="vg:80512759"/>
<dbReference type="GeneID" id="80512759"/>
<dbReference type="InterPro" id="IPR018152">
    <property type="entry name" value="SOD_Cu/Zn_BS"/>
</dbReference>
<dbReference type="SUPFAM" id="SSF49329">
    <property type="entry name" value="Cu,Zn superoxide dismutase-like"/>
    <property type="match status" value="1"/>
</dbReference>
<dbReference type="Pfam" id="PF00080">
    <property type="entry name" value="Sod_Cu"/>
    <property type="match status" value="1"/>
</dbReference>
<accession>A0A167R7R1</accession>
<feature type="domain" description="Superoxide dismutase copper/zinc binding" evidence="1">
    <location>
        <begin position="23"/>
        <end position="154"/>
    </location>
</feature>
<dbReference type="InterPro" id="IPR024134">
    <property type="entry name" value="SOD_Cu/Zn_/chaperone"/>
</dbReference>
<evidence type="ECO:0000313" key="3">
    <source>
        <dbReference type="Proteomes" id="UP000241365"/>
    </source>
</evidence>
<proteinExistence type="predicted"/>
<dbReference type="PRINTS" id="PR00068">
    <property type="entry name" value="CUZNDISMTASE"/>
</dbReference>
<dbReference type="GO" id="GO:0005507">
    <property type="term" value="F:copper ion binding"/>
    <property type="evidence" value="ECO:0007669"/>
    <property type="project" value="InterPro"/>
</dbReference>
<dbReference type="GO" id="GO:0006801">
    <property type="term" value="P:superoxide metabolic process"/>
    <property type="evidence" value="ECO:0007669"/>
    <property type="project" value="InterPro"/>
</dbReference>
<dbReference type="InterPro" id="IPR036423">
    <property type="entry name" value="SOD-like_Cu/Zn_dom_sf"/>
</dbReference>
<dbReference type="Proteomes" id="UP000241365">
    <property type="component" value="Segment"/>
</dbReference>
<dbReference type="EMBL" id="KU877344">
    <property type="protein sequence ID" value="ANB50397.1"/>
    <property type="molecule type" value="Genomic_DNA"/>
</dbReference>
<keyword evidence="3" id="KW-1185">Reference proteome</keyword>
<protein>
    <recommendedName>
        <fullName evidence="1">Superoxide dismutase copper/zinc binding domain-containing protein</fullName>
    </recommendedName>
</protein>
<evidence type="ECO:0000313" key="2">
    <source>
        <dbReference type="EMBL" id="ANB50397.1"/>
    </source>
</evidence>
<dbReference type="PANTHER" id="PTHR10003">
    <property type="entry name" value="SUPEROXIDE DISMUTASE CU-ZN -RELATED"/>
    <property type="match status" value="1"/>
</dbReference>
<dbReference type="InterPro" id="IPR001424">
    <property type="entry name" value="SOD_Cu_Zn_dom"/>
</dbReference>
<sequence>MSRYDFFNVVTAVCQLDKPHDYGYAIFTQLPDCTEIQFHLKNLPPGKHGCHIHKSGDRRNGCTSMGPHFNPFNGIHKDVNKQHNHLGDLGNIIVNNNGECNEIICVKYLPLTGPNQIIGRGLVVHEKEDDLGMTNHPDSKTTGNSGDRIACGIIAYLN</sequence>
<organism evidence="2 3">
    <name type="scientific">Powai lake megavirus</name>
    <dbReference type="NCBI Taxonomy" id="1842663"/>
    <lineage>
        <taxon>Viruses</taxon>
        <taxon>Varidnaviria</taxon>
        <taxon>Bamfordvirae</taxon>
        <taxon>Nucleocytoviricota</taxon>
        <taxon>Megaviricetes</taxon>
        <taxon>Imitervirales</taxon>
        <taxon>Mimiviridae</taxon>
        <taxon>Megamimivirinae</taxon>
        <taxon>Megavirus</taxon>
        <taxon>Megavirus powaiense</taxon>
    </lineage>
</organism>